<protein>
    <submittedName>
        <fullName evidence="6">Plastocyanin</fullName>
    </submittedName>
</protein>
<evidence type="ECO:0000313" key="6">
    <source>
        <dbReference type="EMBL" id="MBA8886215.1"/>
    </source>
</evidence>
<dbReference type="SUPFAM" id="SSF49503">
    <property type="entry name" value="Cupredoxins"/>
    <property type="match status" value="1"/>
</dbReference>
<accession>A0A839ER35</accession>
<evidence type="ECO:0000259" key="5">
    <source>
        <dbReference type="Pfam" id="PF00127"/>
    </source>
</evidence>
<keyword evidence="4" id="KW-0732">Signal</keyword>
<dbReference type="InterPro" id="IPR000923">
    <property type="entry name" value="BlueCu_1"/>
</dbReference>
<dbReference type="Gene3D" id="2.60.40.420">
    <property type="entry name" value="Cupredoxins - blue copper proteins"/>
    <property type="match status" value="1"/>
</dbReference>
<feature type="binding site" evidence="3">
    <location>
        <position position="57"/>
    </location>
    <ligand>
        <name>Cu cation</name>
        <dbReference type="ChEBI" id="CHEBI:23378"/>
    </ligand>
</feature>
<dbReference type="GO" id="GO:0009055">
    <property type="term" value="F:electron transfer activity"/>
    <property type="evidence" value="ECO:0007669"/>
    <property type="project" value="InterPro"/>
</dbReference>
<feature type="domain" description="Blue (type 1) copper" evidence="5">
    <location>
        <begin position="26"/>
        <end position="122"/>
    </location>
</feature>
<comment type="caution">
    <text evidence="6">The sequence shown here is derived from an EMBL/GenBank/DDBJ whole genome shotgun (WGS) entry which is preliminary data.</text>
</comment>
<feature type="signal peptide" evidence="4">
    <location>
        <begin position="1"/>
        <end position="21"/>
    </location>
</feature>
<evidence type="ECO:0000256" key="2">
    <source>
        <dbReference type="ARBA" id="ARBA00023008"/>
    </source>
</evidence>
<evidence type="ECO:0000256" key="1">
    <source>
        <dbReference type="ARBA" id="ARBA00022723"/>
    </source>
</evidence>
<evidence type="ECO:0000256" key="4">
    <source>
        <dbReference type="SAM" id="SignalP"/>
    </source>
</evidence>
<proteinExistence type="predicted"/>
<dbReference type="AlphaFoldDB" id="A0A839ER35"/>
<organism evidence="6 7">
    <name type="scientific">Dokdonella fugitiva</name>
    <dbReference type="NCBI Taxonomy" id="328517"/>
    <lineage>
        <taxon>Bacteria</taxon>
        <taxon>Pseudomonadati</taxon>
        <taxon>Pseudomonadota</taxon>
        <taxon>Gammaproteobacteria</taxon>
        <taxon>Lysobacterales</taxon>
        <taxon>Rhodanobacteraceae</taxon>
        <taxon>Dokdonella</taxon>
    </lineage>
</organism>
<evidence type="ECO:0000313" key="7">
    <source>
        <dbReference type="Proteomes" id="UP000550401"/>
    </source>
</evidence>
<dbReference type="EMBL" id="JACGXL010000001">
    <property type="protein sequence ID" value="MBA8886215.1"/>
    <property type="molecule type" value="Genomic_DNA"/>
</dbReference>
<feature type="binding site" evidence="3">
    <location>
        <position position="108"/>
    </location>
    <ligand>
        <name>Cu cation</name>
        <dbReference type="ChEBI" id="CHEBI:23378"/>
    </ligand>
</feature>
<gene>
    <name evidence="6" type="ORF">FHW12_000406</name>
</gene>
<dbReference type="InterPro" id="IPR008972">
    <property type="entry name" value="Cupredoxin"/>
</dbReference>
<sequence>MRKSTSLLTAILLAAAGPACAIDHTIHVGGAGLVFTPSNIEALVGDTVTFVNDGGFHNVASDAGAPLAFRCANGCDGNGGNGDISNAAWSATITISQAAAHGSIGFHCEAHQASGMVGSISVTNPVDLQSFSID</sequence>
<feature type="chain" id="PRO_5032512348" evidence="4">
    <location>
        <begin position="22"/>
        <end position="134"/>
    </location>
</feature>
<reference evidence="6 7" key="1">
    <citation type="submission" date="2020-07" db="EMBL/GenBank/DDBJ databases">
        <title>Genomic Encyclopedia of Type Strains, Phase IV (KMG-V): Genome sequencing to study the core and pangenomes of soil and plant-associated prokaryotes.</title>
        <authorList>
            <person name="Whitman W."/>
        </authorList>
    </citation>
    <scope>NUCLEOTIDE SEQUENCE [LARGE SCALE GENOMIC DNA]</scope>
    <source>
        <strain evidence="6 7">RH2WT43</strain>
    </source>
</reference>
<feature type="binding site" evidence="3">
    <location>
        <position position="116"/>
    </location>
    <ligand>
        <name>Cu cation</name>
        <dbReference type="ChEBI" id="CHEBI:23378"/>
    </ligand>
</feature>
<keyword evidence="2 3" id="KW-0186">Copper</keyword>
<keyword evidence="1 3" id="KW-0479">Metal-binding</keyword>
<dbReference type="Pfam" id="PF00127">
    <property type="entry name" value="Copper-bind"/>
    <property type="match status" value="1"/>
</dbReference>
<evidence type="ECO:0000256" key="3">
    <source>
        <dbReference type="PIRSR" id="PIRSR602387-1"/>
    </source>
</evidence>
<dbReference type="PRINTS" id="PR00157">
    <property type="entry name" value="PLASTOCYANIN"/>
</dbReference>
<name>A0A839ER35_9GAMM</name>
<dbReference type="Proteomes" id="UP000550401">
    <property type="component" value="Unassembled WGS sequence"/>
</dbReference>
<keyword evidence="7" id="KW-1185">Reference proteome</keyword>
<dbReference type="GO" id="GO:0005507">
    <property type="term" value="F:copper ion binding"/>
    <property type="evidence" value="ECO:0007669"/>
    <property type="project" value="InterPro"/>
</dbReference>
<dbReference type="RefSeq" id="WP_182529315.1">
    <property type="nucleotide sequence ID" value="NZ_JACGXL010000001.1"/>
</dbReference>
<dbReference type="InterPro" id="IPR002387">
    <property type="entry name" value="Plastocyanin"/>
</dbReference>
<feature type="binding site" evidence="3">
    <location>
        <position position="111"/>
    </location>
    <ligand>
        <name>Cu cation</name>
        <dbReference type="ChEBI" id="CHEBI:23378"/>
    </ligand>
</feature>
<comment type="cofactor">
    <cofactor evidence="3">
        <name>Cu(2+)</name>
        <dbReference type="ChEBI" id="CHEBI:29036"/>
    </cofactor>
    <text evidence="3">The crystal structure with reduced Cu(1+) has also been determined.</text>
</comment>